<protein>
    <recommendedName>
        <fullName evidence="1">Restriction endonuclease type IV Mrr domain-containing protein</fullName>
    </recommendedName>
</protein>
<accession>A0ABN2XRS1</accession>
<feature type="domain" description="Restriction endonuclease type IV Mrr" evidence="1">
    <location>
        <begin position="284"/>
        <end position="374"/>
    </location>
</feature>
<sequence>MTSAVGDLLLQSLEDAFGHTGTPGDPFSMRLALDERGGVDTLNDLLHDVPAHYEEWRSDIDLGRATAAARRIEAVSAKAERLGIEPDISARDWAESMVFLGGYFRRSTTSDQLSAAWGIDLPDLGAGDLTTPYGAVSLLGIPREYSGPGSHLWTLSRLSWSVEDRNVTGHSAFAFTQRLSEVIPRWDGLTTAVSVCRLLATAAALDTLSTLAPPEAQHFLHPLALIHTPQTLEAATAVRPDELDAALAWLDGEAALAAQARAGEPAGPRTIELPPPRMIKGHEAAEAYAAEVLAALGFQHVVRTPTGADGGIDVKGVGIVAQVKMEALPTSRDRLQALFGVATVERSAAAFFSLAGYTSQALAWADRAEIALFEFEFDGSLLAANATAEHLITHGADV</sequence>
<dbReference type="Proteomes" id="UP001501161">
    <property type="component" value="Unassembled WGS sequence"/>
</dbReference>
<dbReference type="SUPFAM" id="SSF52980">
    <property type="entry name" value="Restriction endonuclease-like"/>
    <property type="match status" value="1"/>
</dbReference>
<proteinExistence type="predicted"/>
<dbReference type="InterPro" id="IPR011335">
    <property type="entry name" value="Restrct_endonuc-II-like"/>
</dbReference>
<name>A0ABN2XRS1_9ACTN</name>
<dbReference type="EMBL" id="BAAAMQ010000017">
    <property type="protein sequence ID" value="GAA2115319.1"/>
    <property type="molecule type" value="Genomic_DNA"/>
</dbReference>
<gene>
    <name evidence="2" type="ORF">GCM10009726_34020</name>
</gene>
<evidence type="ECO:0000313" key="3">
    <source>
        <dbReference type="Proteomes" id="UP001501161"/>
    </source>
</evidence>
<evidence type="ECO:0000259" key="1">
    <source>
        <dbReference type="Pfam" id="PF04471"/>
    </source>
</evidence>
<keyword evidence="3" id="KW-1185">Reference proteome</keyword>
<dbReference type="Pfam" id="PF04471">
    <property type="entry name" value="Mrr_cat"/>
    <property type="match status" value="1"/>
</dbReference>
<reference evidence="2 3" key="1">
    <citation type="journal article" date="2019" name="Int. J. Syst. Evol. Microbiol.">
        <title>The Global Catalogue of Microorganisms (GCM) 10K type strain sequencing project: providing services to taxonomists for standard genome sequencing and annotation.</title>
        <authorList>
            <consortium name="The Broad Institute Genomics Platform"/>
            <consortium name="The Broad Institute Genome Sequencing Center for Infectious Disease"/>
            <person name="Wu L."/>
            <person name="Ma J."/>
        </authorList>
    </citation>
    <scope>NUCLEOTIDE SEQUENCE [LARGE SCALE GENOMIC DNA]</scope>
    <source>
        <strain evidence="2 3">JCM 13813</strain>
    </source>
</reference>
<comment type="caution">
    <text evidence="2">The sequence shown here is derived from an EMBL/GenBank/DDBJ whole genome shotgun (WGS) entry which is preliminary data.</text>
</comment>
<dbReference type="InterPro" id="IPR007560">
    <property type="entry name" value="Restrct_endonuc_IV_Mrr"/>
</dbReference>
<evidence type="ECO:0000313" key="2">
    <source>
        <dbReference type="EMBL" id="GAA2115319.1"/>
    </source>
</evidence>
<dbReference type="RefSeq" id="WP_231251042.1">
    <property type="nucleotide sequence ID" value="NZ_BAAAMQ010000017.1"/>
</dbReference>
<organism evidence="2 3">
    <name type="scientific">Nocardioides furvisabuli</name>
    <dbReference type="NCBI Taxonomy" id="375542"/>
    <lineage>
        <taxon>Bacteria</taxon>
        <taxon>Bacillati</taxon>
        <taxon>Actinomycetota</taxon>
        <taxon>Actinomycetes</taxon>
        <taxon>Propionibacteriales</taxon>
        <taxon>Nocardioidaceae</taxon>
        <taxon>Nocardioides</taxon>
    </lineage>
</organism>